<evidence type="ECO:0008006" key="4">
    <source>
        <dbReference type="Google" id="ProtNLM"/>
    </source>
</evidence>
<feature type="compositionally biased region" description="Basic and acidic residues" evidence="1">
    <location>
        <begin position="372"/>
        <end position="383"/>
    </location>
</feature>
<feature type="compositionally biased region" description="Basic and acidic residues" evidence="1">
    <location>
        <begin position="11"/>
        <end position="21"/>
    </location>
</feature>
<feature type="compositionally biased region" description="Basic residues" evidence="1">
    <location>
        <begin position="94"/>
        <end position="107"/>
    </location>
</feature>
<feature type="region of interest" description="Disordered" evidence="1">
    <location>
        <begin position="92"/>
        <end position="124"/>
    </location>
</feature>
<feature type="compositionally biased region" description="Basic residues" evidence="1">
    <location>
        <begin position="22"/>
        <end position="36"/>
    </location>
</feature>
<feature type="compositionally biased region" description="Basic residues" evidence="1">
    <location>
        <begin position="313"/>
        <end position="327"/>
    </location>
</feature>
<proteinExistence type="predicted"/>
<evidence type="ECO:0000313" key="2">
    <source>
        <dbReference type="EMBL" id="KAB8293334.1"/>
    </source>
</evidence>
<reference evidence="2 3" key="1">
    <citation type="submission" date="2019-06" db="EMBL/GenBank/DDBJ databases">
        <title>Genome Sequence of the Brown Rot Fungal Pathogen Monilinia laxa.</title>
        <authorList>
            <person name="De Miccolis Angelini R.M."/>
            <person name="Landi L."/>
            <person name="Abate D."/>
            <person name="Pollastro S."/>
            <person name="Romanazzi G."/>
            <person name="Faretra F."/>
        </authorList>
    </citation>
    <scope>NUCLEOTIDE SEQUENCE [LARGE SCALE GENOMIC DNA]</scope>
    <source>
        <strain evidence="2 3">Mlax316</strain>
    </source>
</reference>
<organism evidence="2 3">
    <name type="scientific">Monilinia laxa</name>
    <name type="common">Brown rot fungus</name>
    <name type="synonym">Sclerotinia laxa</name>
    <dbReference type="NCBI Taxonomy" id="61186"/>
    <lineage>
        <taxon>Eukaryota</taxon>
        <taxon>Fungi</taxon>
        <taxon>Dikarya</taxon>
        <taxon>Ascomycota</taxon>
        <taxon>Pezizomycotina</taxon>
        <taxon>Leotiomycetes</taxon>
        <taxon>Helotiales</taxon>
        <taxon>Sclerotiniaceae</taxon>
        <taxon>Monilinia</taxon>
    </lineage>
</organism>
<feature type="region of interest" description="Disordered" evidence="1">
    <location>
        <begin position="309"/>
        <end position="395"/>
    </location>
</feature>
<feature type="region of interest" description="Disordered" evidence="1">
    <location>
        <begin position="557"/>
        <end position="578"/>
    </location>
</feature>
<dbReference type="OrthoDB" id="5430411at2759"/>
<gene>
    <name evidence="2" type="ORF">EYC80_007658</name>
</gene>
<dbReference type="AlphaFoldDB" id="A0A5N6JWL3"/>
<evidence type="ECO:0000256" key="1">
    <source>
        <dbReference type="SAM" id="MobiDB-lite"/>
    </source>
</evidence>
<name>A0A5N6JWL3_MONLA</name>
<dbReference type="Proteomes" id="UP000326757">
    <property type="component" value="Unassembled WGS sequence"/>
</dbReference>
<accession>A0A5N6JWL3</accession>
<feature type="compositionally biased region" description="Polar residues" evidence="1">
    <location>
        <begin position="348"/>
        <end position="370"/>
    </location>
</feature>
<feature type="region of interest" description="Disordered" evidence="1">
    <location>
        <begin position="471"/>
        <end position="541"/>
    </location>
</feature>
<dbReference type="EMBL" id="VIGI01000012">
    <property type="protein sequence ID" value="KAB8293334.1"/>
    <property type="molecule type" value="Genomic_DNA"/>
</dbReference>
<feature type="region of interest" description="Disordered" evidence="1">
    <location>
        <begin position="1"/>
        <end position="50"/>
    </location>
</feature>
<evidence type="ECO:0000313" key="3">
    <source>
        <dbReference type="Proteomes" id="UP000326757"/>
    </source>
</evidence>
<feature type="compositionally biased region" description="Low complexity" evidence="1">
    <location>
        <begin position="477"/>
        <end position="490"/>
    </location>
</feature>
<comment type="caution">
    <text evidence="2">The sequence shown here is derived from an EMBL/GenBank/DDBJ whole genome shotgun (WGS) entry which is preliminary data.</text>
</comment>
<sequence length="578" mass="64700">MGPPKRTPKPQKPDSFPEKLRGKPKSPAKKTFKRTKVGSEASSTISERYEATSECRERSINATFSPGHAPGYIQWKRAPMPNLMTETEEEKKNRINKKHAPKGKRGTRCVNDGTIDRKPPTIGKAEPSKLIVDFETEEDDEHTNEMIRGEVRYEYGVDEKGQEVNWNNIDFIQHLNNWRSQIIRRNIGKAYDKNEFWTVQEQKAVTGLITDHLNAGKDIDWLQISHEYNFLMKNTKQNKGVPGAPRRYHCQENDNSMREAISTSMPLREERHIPLRTDWVLRREMGYFLAPDAVAIMKRLEVSDLLQLNGQPPRKRTKNEKRLVKKSKGLETVQESSEDKEDLFASSKYGNDQSLVGSPSEMMQGSQLSHLTEPRPLRPRSVDRTTTAGKPSTRRYKKRTAYNEDIIYDKPSTSSNLPISFHAIPLMGGSRQALDTLTEQAAIMYDQLPESQKLPTPRLIVPNLHGSIPAPILSGPSRSGSFGQTSTSTSDASNILSSLPAAPSRTRSSGSIRRPPVSSGHYQHPSASGTPHVPPPGSTRVPIWALNRQMIDHAAAKAATDMAGNSEMTGPSESVPEV</sequence>
<keyword evidence="3" id="KW-1185">Reference proteome</keyword>
<protein>
    <recommendedName>
        <fullName evidence="4">Myb-like domain-containing protein</fullName>
    </recommendedName>
</protein>